<organism evidence="1">
    <name type="scientific">Iridovirus sp</name>
    <dbReference type="NCBI Taxonomy" id="135728"/>
    <lineage>
        <taxon>Viruses</taxon>
        <taxon>Varidnaviria</taxon>
        <taxon>Bamfordvirae</taxon>
        <taxon>Nucleocytoviricota</taxon>
        <taxon>Megaviricetes</taxon>
        <taxon>Pimascovirales</taxon>
        <taxon>Pimascovirales incertae sedis</taxon>
        <taxon>Iridoviridae</taxon>
        <taxon>Betairidovirinae</taxon>
        <taxon>Iridovirus</taxon>
    </lineage>
</organism>
<accession>A0AAU7YE40</accession>
<evidence type="ECO:0000313" key="1">
    <source>
        <dbReference type="EMBL" id="XBY85623.1"/>
    </source>
</evidence>
<dbReference type="EMBL" id="PP847201">
    <property type="protein sequence ID" value="XBY85623.1"/>
    <property type="molecule type" value="Genomic_DNA"/>
</dbReference>
<sequence length="56" mass="7183">MNKLSYRKHFPLEKKNFHNHIPLEQNYELYHSYQLIIHQYTDYCHVYQYILYFHYG</sequence>
<reference evidence="1" key="1">
    <citation type="submission" date="2024-05" db="EMBL/GenBank/DDBJ databases">
        <title>Complete genomes of an iridovirus, and two densoviruses identified in lab reared social spiders in California, USA.</title>
        <authorList>
            <person name="Millerwise S."/>
            <person name="Lund M.C."/>
            <person name="Schmidlin K."/>
            <person name="Kraberger S."/>
            <person name="Harrison J."/>
            <person name="Cease A."/>
            <person name="Pinter-Wollman N."/>
            <person name="Varsani A."/>
        </authorList>
    </citation>
    <scope>NUCLEOTIDE SEQUENCE</scope>
    <source>
        <strain evidence="1">SocP20</strain>
    </source>
</reference>
<name>A0AAU7YE40_9VIRU</name>
<protein>
    <submittedName>
        <fullName evidence="1">Uncharacterized protein</fullName>
    </submittedName>
</protein>
<proteinExistence type="predicted"/>